<name>A0A4Y2VSH7_ARAVE</name>
<dbReference type="EMBL" id="BGPR01051127">
    <property type="protein sequence ID" value="GBO28109.1"/>
    <property type="molecule type" value="Genomic_DNA"/>
</dbReference>
<accession>A0A4Y2VSH7</accession>
<evidence type="ECO:0000313" key="2">
    <source>
        <dbReference type="EMBL" id="GBO28109.1"/>
    </source>
</evidence>
<dbReference type="EMBL" id="BGPR01051100">
    <property type="protein sequence ID" value="GBO28087.1"/>
    <property type="molecule type" value="Genomic_DNA"/>
</dbReference>
<keyword evidence="3" id="KW-1185">Reference proteome</keyword>
<evidence type="ECO:0000313" key="3">
    <source>
        <dbReference type="Proteomes" id="UP000499080"/>
    </source>
</evidence>
<comment type="caution">
    <text evidence="2">The sequence shown here is derived from an EMBL/GenBank/DDBJ whole genome shotgun (WGS) entry which is preliminary data.</text>
</comment>
<sequence>MATLAIMHFCHHSYKGVNVDYKPLLPPSPVPSAFLLELKNRRSFVGNSSNRVNNHMVRDQENKPAVEVPECDVLIGNLTSRGDL</sequence>
<proteinExistence type="predicted"/>
<protein>
    <submittedName>
        <fullName evidence="2">Uncharacterized protein</fullName>
    </submittedName>
</protein>
<organism evidence="2 3">
    <name type="scientific">Araneus ventricosus</name>
    <name type="common">Orbweaver spider</name>
    <name type="synonym">Epeira ventricosa</name>
    <dbReference type="NCBI Taxonomy" id="182803"/>
    <lineage>
        <taxon>Eukaryota</taxon>
        <taxon>Metazoa</taxon>
        <taxon>Ecdysozoa</taxon>
        <taxon>Arthropoda</taxon>
        <taxon>Chelicerata</taxon>
        <taxon>Arachnida</taxon>
        <taxon>Araneae</taxon>
        <taxon>Araneomorphae</taxon>
        <taxon>Entelegynae</taxon>
        <taxon>Araneoidea</taxon>
        <taxon>Araneidae</taxon>
        <taxon>Araneus</taxon>
    </lineage>
</organism>
<dbReference type="AlphaFoldDB" id="A0A4Y2VSH7"/>
<evidence type="ECO:0000313" key="1">
    <source>
        <dbReference type="EMBL" id="GBO28087.1"/>
    </source>
</evidence>
<gene>
    <name evidence="1" type="ORF">AVEN_46783_1</name>
    <name evidence="2" type="ORF">AVEN_69083_1</name>
</gene>
<dbReference type="Proteomes" id="UP000499080">
    <property type="component" value="Unassembled WGS sequence"/>
</dbReference>
<reference evidence="2 3" key="1">
    <citation type="journal article" date="2019" name="Sci. Rep.">
        <title>Orb-weaving spider Araneus ventricosus genome elucidates the spidroin gene catalogue.</title>
        <authorList>
            <person name="Kono N."/>
            <person name="Nakamura H."/>
            <person name="Ohtoshi R."/>
            <person name="Moran D.A.P."/>
            <person name="Shinohara A."/>
            <person name="Yoshida Y."/>
            <person name="Fujiwara M."/>
            <person name="Mori M."/>
            <person name="Tomita M."/>
            <person name="Arakawa K."/>
        </authorList>
    </citation>
    <scope>NUCLEOTIDE SEQUENCE [LARGE SCALE GENOMIC DNA]</scope>
</reference>